<feature type="region of interest" description="Disordered" evidence="1">
    <location>
        <begin position="117"/>
        <end position="137"/>
    </location>
</feature>
<reference evidence="3" key="1">
    <citation type="submission" date="2023-10" db="EMBL/GenBank/DDBJ databases">
        <authorList>
            <person name="Chen Y."/>
            <person name="Shah S."/>
            <person name="Dougan E. K."/>
            <person name="Thang M."/>
            <person name="Chan C."/>
        </authorList>
    </citation>
    <scope>NUCLEOTIDE SEQUENCE [LARGE SCALE GENOMIC DNA]</scope>
</reference>
<feature type="transmembrane region" description="Helical" evidence="2">
    <location>
        <begin position="80"/>
        <end position="104"/>
    </location>
</feature>
<organism evidence="3 4">
    <name type="scientific">Prorocentrum cordatum</name>
    <dbReference type="NCBI Taxonomy" id="2364126"/>
    <lineage>
        <taxon>Eukaryota</taxon>
        <taxon>Sar</taxon>
        <taxon>Alveolata</taxon>
        <taxon>Dinophyceae</taxon>
        <taxon>Prorocentrales</taxon>
        <taxon>Prorocentraceae</taxon>
        <taxon>Prorocentrum</taxon>
    </lineage>
</organism>
<keyword evidence="2" id="KW-0812">Transmembrane</keyword>
<keyword evidence="2" id="KW-0472">Membrane</keyword>
<evidence type="ECO:0000313" key="4">
    <source>
        <dbReference type="Proteomes" id="UP001189429"/>
    </source>
</evidence>
<evidence type="ECO:0000313" key="3">
    <source>
        <dbReference type="EMBL" id="CAK0831620.1"/>
    </source>
</evidence>
<evidence type="ECO:0000256" key="1">
    <source>
        <dbReference type="SAM" id="MobiDB-lite"/>
    </source>
</evidence>
<keyword evidence="2" id="KW-1133">Transmembrane helix</keyword>
<feature type="compositionally biased region" description="Basic residues" evidence="1">
    <location>
        <begin position="483"/>
        <end position="495"/>
    </location>
</feature>
<accession>A0ABN9SIS1</accession>
<evidence type="ECO:0000256" key="2">
    <source>
        <dbReference type="SAM" id="Phobius"/>
    </source>
</evidence>
<dbReference type="Proteomes" id="UP001189429">
    <property type="component" value="Unassembled WGS sequence"/>
</dbReference>
<feature type="transmembrane region" description="Helical" evidence="2">
    <location>
        <begin position="6"/>
        <end position="28"/>
    </location>
</feature>
<keyword evidence="4" id="KW-1185">Reference proteome</keyword>
<comment type="caution">
    <text evidence="3">The sequence shown here is derived from an EMBL/GenBank/DDBJ whole genome shotgun (WGS) entry which is preliminary data.</text>
</comment>
<protein>
    <submittedName>
        <fullName evidence="3">Uncharacterized protein</fullName>
    </submittedName>
</protein>
<dbReference type="EMBL" id="CAUYUJ010011348">
    <property type="protein sequence ID" value="CAK0831620.1"/>
    <property type="molecule type" value="Genomic_DNA"/>
</dbReference>
<feature type="region of interest" description="Disordered" evidence="1">
    <location>
        <begin position="482"/>
        <end position="517"/>
    </location>
</feature>
<gene>
    <name evidence="3" type="ORF">PCOR1329_LOCUS29905</name>
</gene>
<feature type="region of interest" description="Disordered" evidence="1">
    <location>
        <begin position="1088"/>
        <end position="1133"/>
    </location>
</feature>
<sequence length="1618" mass="177684">MDGPPSLWATFAAAWSAMLGACWSWGWATPVAPAWHPPPPLSCGSEEGCPCSCDQELRRIIDLQGEVVTLQAEVWALRCLLLAGLLVLGLATSGAGALGFLAGWCRRCCCGGRGRGPEGSPPRKAQSAASPVPQPPPTILVRYESDPNGVHWRHRVLLFRVDGDIWIALIPDLALVRVKLLNVQHEVLERRAPFPPHLANQVYARDPIAGAALAGYRRREKMQGQLLGGGQVDAVEPMIWVIAEARSARFGEVVDAALMDDDAHGTSFDAKGAVVLVGEEFFVQKIAASGLADFKKETKTDLGDVRTLGDRADDAGQRVLHLTEAVALMRDTEQKGFPLSVFRSVKEFLDSVGAGPGNMISYQAEWGRLSGVGEGSGVSHVRRNLCEVIRLMHSWGQVDHSMMASAELIVRWLIQTEIAVERNPRHPDYSGLDIVISAPVNAVGRASTSKFNSWATDRLKERAAIWKQERLLSDEGWRLSGLRGRRRRQPGRRRSPPAAGNYVGSPPPRPEGSGREIDGDQLAAANLNSRRALGRDFPPEEHLRPAAVQRWMLQNVAWRVEAYGGCPADLAEESSLSEILDSRDHCGMEPKNLASFEFDEVKILNRKVHVRPIRRELPPAALGYLRHSADLIEMDWAELEKDRAESAGSSHYWGPSFGVRETYGARLFWFGFDDRFDAHELEEMGRRPAMIWDDAEGAETMVEDGEVLHPCMAAVCVGWSWALFFANEAVTHRLERSLGGGADQIMREVQPAPALKPGKGVAGVCAGNAQVVGGCAGDARKQMHEIEKISCEDNMPFDVGPRDEFEMQLLGLARHWRDRRLRRVPRRVWRTYLAGHALLRRRKLRGHTLQCWLGHVVNLNQLCPEAMSALNACCRFVEEALEAWPSVKSEIRCAMTLLFLVEADLGANFSNEVYCGDSSTRGCALHVARAEPGELREGHMADGLGHVRGDAPGLAAGPRTAFGQALRAGADDLRLGSLPAAAPPRRPRVKVDLDAGAPRLADGWTGRQRFQLVAADRWRWQEEHINLKEARVASMGPRRHCRTVGRLGSKLLTLGDSQVTVAAAYRLGGQIARRLRYIETDRNLSGQDSRRWDTKRVAGPERSPTGLGVAPPRAQGPDSAPAGAPSLAVDQSGSEGGCYWSVENPRTSRLWNFEPVARLRGLPAVIEVNVDMGMFGAPYRKPTRILTNVGALRARGERPRVSRKHAVMLRGRLTPQAAAYPSPLGSCWADILAAALRRGALARAGDFDPQELRHGLLRAAGRQPAPGGAAVRSEDNELARDVCKAADGFLGAGPVIQFGQDKRLQRRQAHAHWQAAAARRDALVMATVTNDTLERRAAAAHEFEVYAKAEKLDLQPPSRLDNSLSQYFVDLFDDGFGAREGRNTFHGYRPPRLKTTSKVELPKALASMKGWAKRAPGHARLPLPDIIVDDIALDLVERDLPLMGAAVVLETDAYLRPSETVVLRQGQILPPAPAARLGAHFGVVIAPSDWRETTQTGGQGDGMLIGDVARPWLASAMKLFDFTLPEFEREVKRSSDRLGYAPLKVRPHVFRGSGASNDKAHGRRTLKEIQKRGRWASSASVARYEKGALLLQQLRKIPVAARRSAKLPQELISRLRKL</sequence>
<feature type="compositionally biased region" description="Basic and acidic residues" evidence="1">
    <location>
        <begin position="1088"/>
        <end position="1099"/>
    </location>
</feature>
<name>A0ABN9SIS1_9DINO</name>
<proteinExistence type="predicted"/>